<dbReference type="InterPro" id="IPR000433">
    <property type="entry name" value="Znf_ZZ"/>
</dbReference>
<feature type="region of interest" description="Disordered" evidence="7">
    <location>
        <begin position="1"/>
        <end position="34"/>
    </location>
</feature>
<proteinExistence type="predicted"/>
<dbReference type="Pfam" id="PF00569">
    <property type="entry name" value="ZZ"/>
    <property type="match status" value="1"/>
</dbReference>
<dbReference type="AlphaFoldDB" id="A0A135SD26"/>
<evidence type="ECO:0000256" key="1">
    <source>
        <dbReference type="ARBA" id="ARBA00022723"/>
    </source>
</evidence>
<dbReference type="SUPFAM" id="SSF48403">
    <property type="entry name" value="Ankyrin repeat"/>
    <property type="match status" value="1"/>
</dbReference>
<keyword evidence="2" id="KW-0677">Repeat</keyword>
<keyword evidence="1" id="KW-0479">Metal-binding</keyword>
<evidence type="ECO:0000256" key="3">
    <source>
        <dbReference type="ARBA" id="ARBA00022771"/>
    </source>
</evidence>
<keyword evidence="4" id="KW-0862">Zinc</keyword>
<dbReference type="InterPro" id="IPR036770">
    <property type="entry name" value="Ankyrin_rpt-contain_sf"/>
</dbReference>
<reference evidence="9 10" key="1">
    <citation type="submission" date="2014-02" db="EMBL/GenBank/DDBJ databases">
        <title>The genome sequence of Colletotrichum simmondsii CBS122122.</title>
        <authorList>
            <person name="Baroncelli R."/>
            <person name="Thon M.R."/>
        </authorList>
    </citation>
    <scope>NUCLEOTIDE SEQUENCE [LARGE SCALE GENOMIC DNA]</scope>
    <source>
        <strain evidence="9 10">CBS122122</strain>
    </source>
</reference>
<keyword evidence="5" id="KW-0040">ANK repeat</keyword>
<dbReference type="GO" id="GO:0010468">
    <property type="term" value="P:regulation of gene expression"/>
    <property type="evidence" value="ECO:0007669"/>
    <property type="project" value="TreeGrafter"/>
</dbReference>
<gene>
    <name evidence="9" type="ORF">CSIM01_12079</name>
</gene>
<dbReference type="GO" id="GO:0008270">
    <property type="term" value="F:zinc ion binding"/>
    <property type="evidence" value="ECO:0007669"/>
    <property type="project" value="UniProtKB-KW"/>
</dbReference>
<organism evidence="9 10">
    <name type="scientific">Colletotrichum simmondsii</name>
    <dbReference type="NCBI Taxonomy" id="703756"/>
    <lineage>
        <taxon>Eukaryota</taxon>
        <taxon>Fungi</taxon>
        <taxon>Dikarya</taxon>
        <taxon>Ascomycota</taxon>
        <taxon>Pezizomycotina</taxon>
        <taxon>Sordariomycetes</taxon>
        <taxon>Hypocreomycetidae</taxon>
        <taxon>Glomerellales</taxon>
        <taxon>Glomerellaceae</taxon>
        <taxon>Colletotrichum</taxon>
        <taxon>Colletotrichum acutatum species complex</taxon>
    </lineage>
</organism>
<protein>
    <recommendedName>
        <fullName evidence="8">ZZ-type domain-containing protein</fullName>
    </recommendedName>
</protein>
<evidence type="ECO:0000256" key="7">
    <source>
        <dbReference type="SAM" id="MobiDB-lite"/>
    </source>
</evidence>
<evidence type="ECO:0000313" key="10">
    <source>
        <dbReference type="Proteomes" id="UP000070328"/>
    </source>
</evidence>
<dbReference type="Gene3D" id="1.25.40.20">
    <property type="entry name" value="Ankyrin repeat-containing domain"/>
    <property type="match status" value="2"/>
</dbReference>
<dbReference type="InterPro" id="IPR043145">
    <property type="entry name" value="Znf_ZZ_sf"/>
</dbReference>
<sequence length="504" mass="55229">MSSDCPSPPTTSRAENSSGEDSGPPSPEGGVSLHIGATDVPLTTVRFSDHTAGHIASHIDEPVQTLNDDLYKFQEEPDYKDRHGRTALLYFTQHTAPILESIKGLIEAEYSPNDACPEKCCTPLINITKRADLNIEEHKKAIKYLTGEGGAHVNLNNSRYGSVLNKTCYDGNLAMVKFLIQECGADPNFMSEGLFGSALQAACLSKANKEGIYEMISYLCNEAGAKINANSGFFGTALNITCLLQPERPWMLIYDHIKGDSTIPDQMGRLPIHFAAVFSYRRFQVICQTSRLKVPLNSKDKTGRTVLHWAAQSGEAGTVEAILSSRAVKVDQPDYDGWTALCWAARGLTSGAKFEGKAAQSQAKIIDHLLKHGADKTVSVRGDAGQSWTPLQIAIFHNSGEHVIAALTASIPEEETSKSLTDSSFRQTGYVHGKLACICCRSPIIGTAWSCQSCMDFKLCFKCYFVGEKIHPRHLGGDLHEFKKSDSVFGEVLDKEVLKTWMKR</sequence>
<evidence type="ECO:0000256" key="2">
    <source>
        <dbReference type="ARBA" id="ARBA00022737"/>
    </source>
</evidence>
<accession>A0A135SD26</accession>
<dbReference type="PANTHER" id="PTHR24124:SF14">
    <property type="entry name" value="CHROMOSOME UNDETERMINED SCAFFOLD_25, WHOLE GENOME SHOTGUN SEQUENCE"/>
    <property type="match status" value="1"/>
</dbReference>
<comment type="caution">
    <text evidence="9">The sequence shown here is derived from an EMBL/GenBank/DDBJ whole genome shotgun (WGS) entry which is preliminary data.</text>
</comment>
<dbReference type="Proteomes" id="UP000070328">
    <property type="component" value="Unassembled WGS sequence"/>
</dbReference>
<dbReference type="PROSITE" id="PS50135">
    <property type="entry name" value="ZF_ZZ_2"/>
    <property type="match status" value="1"/>
</dbReference>
<name>A0A135SD26_9PEZI</name>
<evidence type="ECO:0000256" key="6">
    <source>
        <dbReference type="PROSITE-ProRule" id="PRU00228"/>
    </source>
</evidence>
<dbReference type="EMBL" id="JFBX01000598">
    <property type="protein sequence ID" value="KXH33826.1"/>
    <property type="molecule type" value="Genomic_DNA"/>
</dbReference>
<dbReference type="InterPro" id="IPR002110">
    <property type="entry name" value="Ankyrin_rpt"/>
</dbReference>
<keyword evidence="3 6" id="KW-0863">Zinc-finger</keyword>
<evidence type="ECO:0000259" key="8">
    <source>
        <dbReference type="PROSITE" id="PS50135"/>
    </source>
</evidence>
<dbReference type="Gene3D" id="3.30.60.90">
    <property type="match status" value="1"/>
</dbReference>
<feature type="compositionally biased region" description="Polar residues" evidence="7">
    <location>
        <begin position="1"/>
        <end position="14"/>
    </location>
</feature>
<dbReference type="SMART" id="SM00291">
    <property type="entry name" value="ZnF_ZZ"/>
    <property type="match status" value="1"/>
</dbReference>
<evidence type="ECO:0000313" key="9">
    <source>
        <dbReference type="EMBL" id="KXH33826.1"/>
    </source>
</evidence>
<feature type="domain" description="ZZ-type" evidence="8">
    <location>
        <begin position="431"/>
        <end position="490"/>
    </location>
</feature>
<evidence type="ECO:0000256" key="4">
    <source>
        <dbReference type="ARBA" id="ARBA00022833"/>
    </source>
</evidence>
<dbReference type="PANTHER" id="PTHR24124">
    <property type="entry name" value="ANKYRIN REPEAT FAMILY A"/>
    <property type="match status" value="1"/>
</dbReference>
<dbReference type="SMART" id="SM00248">
    <property type="entry name" value="ANK"/>
    <property type="match status" value="3"/>
</dbReference>
<dbReference type="GO" id="GO:0005634">
    <property type="term" value="C:nucleus"/>
    <property type="evidence" value="ECO:0007669"/>
    <property type="project" value="TreeGrafter"/>
</dbReference>
<dbReference type="Pfam" id="PF12796">
    <property type="entry name" value="Ank_2"/>
    <property type="match status" value="2"/>
</dbReference>
<keyword evidence="10" id="KW-1185">Reference proteome</keyword>
<evidence type="ECO:0000256" key="5">
    <source>
        <dbReference type="ARBA" id="ARBA00023043"/>
    </source>
</evidence>
<dbReference type="SUPFAM" id="SSF57850">
    <property type="entry name" value="RING/U-box"/>
    <property type="match status" value="1"/>
</dbReference>
<dbReference type="CDD" id="cd02249">
    <property type="entry name" value="ZZ"/>
    <property type="match status" value="1"/>
</dbReference>
<dbReference type="OrthoDB" id="4835660at2759"/>